<comment type="caution">
    <text evidence="2">The sequence shown here is derived from an EMBL/GenBank/DDBJ whole genome shotgun (WGS) entry which is preliminary data.</text>
</comment>
<feature type="region of interest" description="Disordered" evidence="1">
    <location>
        <begin position="147"/>
        <end position="178"/>
    </location>
</feature>
<dbReference type="AlphaFoldDB" id="A0A395LI25"/>
<evidence type="ECO:0008006" key="4">
    <source>
        <dbReference type="Google" id="ProtNLM"/>
    </source>
</evidence>
<keyword evidence="3" id="KW-1185">Reference proteome</keyword>
<sequence length="178" mass="19336">MPLRTRRDGWSEARQCSFLARLYLTGSVAAAARSVGMSRASAYRLRARAGAASFAAAWDRVLTPPGTGHVQATREDDRKVTLRALLARLEAGLVQPVVYRGRTVAIRRKPDRPALVRLLRRTAPRAASRRVNGPVLFRKRGRGCVTKESAARAASGSANDVRVAKNEEHTTPPSVTPG</sequence>
<evidence type="ECO:0000313" key="2">
    <source>
        <dbReference type="EMBL" id="RDS76608.1"/>
    </source>
</evidence>
<dbReference type="Proteomes" id="UP000254101">
    <property type="component" value="Unassembled WGS sequence"/>
</dbReference>
<proteinExistence type="predicted"/>
<organism evidence="2 3">
    <name type="scientific">Alteriqipengyuania lutimaris</name>
    <dbReference type="NCBI Taxonomy" id="1538146"/>
    <lineage>
        <taxon>Bacteria</taxon>
        <taxon>Pseudomonadati</taxon>
        <taxon>Pseudomonadota</taxon>
        <taxon>Alphaproteobacteria</taxon>
        <taxon>Sphingomonadales</taxon>
        <taxon>Erythrobacteraceae</taxon>
        <taxon>Alteriqipengyuania</taxon>
    </lineage>
</organism>
<gene>
    <name evidence="2" type="ORF">DL238_02635</name>
</gene>
<evidence type="ECO:0000313" key="3">
    <source>
        <dbReference type="Proteomes" id="UP000254101"/>
    </source>
</evidence>
<protein>
    <recommendedName>
        <fullName evidence="4">LysR family transcriptional regulator</fullName>
    </recommendedName>
</protein>
<accession>A0A395LI25</accession>
<dbReference type="EMBL" id="QRBB01000001">
    <property type="protein sequence ID" value="RDS76608.1"/>
    <property type="molecule type" value="Genomic_DNA"/>
</dbReference>
<name>A0A395LI25_9SPHN</name>
<reference evidence="2 3" key="1">
    <citation type="submission" date="2018-07" db="EMBL/GenBank/DDBJ databases">
        <title>Erythrobacter nanhaiensis sp. nov., a novel member of the genus Erythrobacter isolated from the South China Sea.</title>
        <authorList>
            <person name="Chen X."/>
            <person name="Liu J."/>
        </authorList>
    </citation>
    <scope>NUCLEOTIDE SEQUENCE [LARGE SCALE GENOMIC DNA]</scope>
    <source>
        <strain evidence="2 3">S-5</strain>
    </source>
</reference>
<evidence type="ECO:0000256" key="1">
    <source>
        <dbReference type="SAM" id="MobiDB-lite"/>
    </source>
</evidence>